<evidence type="ECO:0000313" key="2">
    <source>
        <dbReference type="EMBL" id="TNM25711.1"/>
    </source>
</evidence>
<keyword evidence="1" id="KW-0472">Membrane</keyword>
<feature type="transmembrane region" description="Helical" evidence="1">
    <location>
        <begin position="12"/>
        <end position="29"/>
    </location>
</feature>
<organism evidence="2 3">
    <name type="scientific">Streptomyces sedi</name>
    <dbReference type="NCBI Taxonomy" id="555059"/>
    <lineage>
        <taxon>Bacteria</taxon>
        <taxon>Bacillati</taxon>
        <taxon>Actinomycetota</taxon>
        <taxon>Actinomycetes</taxon>
        <taxon>Kitasatosporales</taxon>
        <taxon>Streptomycetaceae</taxon>
        <taxon>Streptomyces</taxon>
    </lineage>
</organism>
<dbReference type="Proteomes" id="UP000311713">
    <property type="component" value="Unassembled WGS sequence"/>
</dbReference>
<sequence length="75" mass="7929">MSKKPKSKVGTYISIGGSLFGAVSVAKQLREAREERDNLRLVDAVVSAAALATGIALLARELRRMNEDGGGILSD</sequence>
<accession>A0A5C4UPY0</accession>
<protein>
    <submittedName>
        <fullName evidence="2">Uncharacterized protein</fullName>
    </submittedName>
</protein>
<comment type="caution">
    <text evidence="2">The sequence shown here is derived from an EMBL/GenBank/DDBJ whole genome shotgun (WGS) entry which is preliminary data.</text>
</comment>
<dbReference type="OrthoDB" id="4284397at2"/>
<proteinExistence type="predicted"/>
<dbReference type="RefSeq" id="WP_139649737.1">
    <property type="nucleotide sequence ID" value="NZ_BAAAZS010000163.1"/>
</dbReference>
<evidence type="ECO:0000313" key="3">
    <source>
        <dbReference type="Proteomes" id="UP000311713"/>
    </source>
</evidence>
<dbReference type="AlphaFoldDB" id="A0A5C4UPY0"/>
<name>A0A5C4UPY0_9ACTN</name>
<feature type="transmembrane region" description="Helical" evidence="1">
    <location>
        <begin position="41"/>
        <end position="59"/>
    </location>
</feature>
<keyword evidence="3" id="KW-1185">Reference proteome</keyword>
<gene>
    <name evidence="2" type="ORF">FH715_26425</name>
</gene>
<reference evidence="2 3" key="1">
    <citation type="submission" date="2019-06" db="EMBL/GenBank/DDBJ databases">
        <title>Draft genome of Streptomyces sedi sp. JCM16909.</title>
        <authorList>
            <person name="Klykleung N."/>
            <person name="Tanasupawat S."/>
            <person name="Kudo T."/>
            <person name="Yuki M."/>
            <person name="Ohkuma M."/>
        </authorList>
    </citation>
    <scope>NUCLEOTIDE SEQUENCE [LARGE SCALE GENOMIC DNA]</scope>
    <source>
        <strain evidence="2 3">JCM 16909</strain>
    </source>
</reference>
<evidence type="ECO:0000256" key="1">
    <source>
        <dbReference type="SAM" id="Phobius"/>
    </source>
</evidence>
<dbReference type="EMBL" id="VDGT01000029">
    <property type="protein sequence ID" value="TNM25711.1"/>
    <property type="molecule type" value="Genomic_DNA"/>
</dbReference>
<keyword evidence="1" id="KW-1133">Transmembrane helix</keyword>
<keyword evidence="1" id="KW-0812">Transmembrane</keyword>